<sequence length="227" mass="26086">MYSQSEENYLKAIYHLEESSEKGVSTSKLSEELQTKAASVTEMLKRLAEKKLVNYQKYYGVSLTPEGKSWALAIIRKHRLWEYFLVECLNFNWDEVHEVAEQLEHIQSKKLVEELDCFLGRPSFDPHGDPIPNAAGVLPEFKKRRLSECEVGDTLICKGFSDASSSFLQFLDQHKIGLDTLVSIKSIQEFDESMLVKVRKSEIMLSKTATQNIFVEKNKESKIKEKV</sequence>
<evidence type="ECO:0000256" key="8">
    <source>
        <dbReference type="ARBA" id="ARBA00023125"/>
    </source>
</evidence>
<evidence type="ECO:0000256" key="10">
    <source>
        <dbReference type="ARBA" id="ARBA00023163"/>
    </source>
</evidence>
<evidence type="ECO:0000256" key="13">
    <source>
        <dbReference type="ARBA" id="ARBA00032593"/>
    </source>
</evidence>
<dbReference type="PROSITE" id="PS50944">
    <property type="entry name" value="HTH_DTXR"/>
    <property type="match status" value="1"/>
</dbReference>
<name>A0ABW5SE14_9FLAO</name>
<keyword evidence="6" id="KW-0678">Repressor</keyword>
<evidence type="ECO:0000313" key="16">
    <source>
        <dbReference type="Proteomes" id="UP001597357"/>
    </source>
</evidence>
<evidence type="ECO:0000256" key="12">
    <source>
        <dbReference type="ARBA" id="ARBA00025185"/>
    </source>
</evidence>
<accession>A0ABW5SE14</accession>
<reference evidence="16" key="1">
    <citation type="journal article" date="2019" name="Int. J. Syst. Evol. Microbiol.">
        <title>The Global Catalogue of Microorganisms (GCM) 10K type strain sequencing project: providing services to taxonomists for standard genome sequencing and annotation.</title>
        <authorList>
            <consortium name="The Broad Institute Genomics Platform"/>
            <consortium name="The Broad Institute Genome Sequencing Center for Infectious Disease"/>
            <person name="Wu L."/>
            <person name="Ma J."/>
        </authorList>
    </citation>
    <scope>NUCLEOTIDE SEQUENCE [LARGE SCALE GENOMIC DNA]</scope>
    <source>
        <strain evidence="16">KCTC 42255</strain>
    </source>
</reference>
<protein>
    <recommendedName>
        <fullName evidence="4">Transcriptional regulator MntR</fullName>
    </recommendedName>
    <alternativeName>
        <fullName evidence="13">Manganese transport regulator</fullName>
    </alternativeName>
</protein>
<dbReference type="InterPro" id="IPR001367">
    <property type="entry name" value="Fe_dep_repressor"/>
</dbReference>
<evidence type="ECO:0000256" key="9">
    <source>
        <dbReference type="ARBA" id="ARBA00023159"/>
    </source>
</evidence>
<dbReference type="SUPFAM" id="SSF46785">
    <property type="entry name" value="Winged helix' DNA-binding domain"/>
    <property type="match status" value="1"/>
</dbReference>
<evidence type="ECO:0000259" key="14">
    <source>
        <dbReference type="PROSITE" id="PS50944"/>
    </source>
</evidence>
<evidence type="ECO:0000256" key="5">
    <source>
        <dbReference type="ARBA" id="ARBA00022490"/>
    </source>
</evidence>
<keyword evidence="7" id="KW-0805">Transcription regulation</keyword>
<dbReference type="InterPro" id="IPR022687">
    <property type="entry name" value="HTH_DTXR"/>
</dbReference>
<dbReference type="InterPro" id="IPR022689">
    <property type="entry name" value="Iron_dep_repressor"/>
</dbReference>
<comment type="function">
    <text evidence="12">In the presence of manganese, represses expression of mntH and mntS. Up-regulates expression of mntP.</text>
</comment>
<dbReference type="Pfam" id="PF02742">
    <property type="entry name" value="Fe_dep_repr_C"/>
    <property type="match status" value="1"/>
</dbReference>
<gene>
    <name evidence="15" type="ORF">ACFSQ0_08340</name>
</gene>
<dbReference type="InterPro" id="IPR036388">
    <property type="entry name" value="WH-like_DNA-bd_sf"/>
</dbReference>
<dbReference type="Pfam" id="PF04023">
    <property type="entry name" value="FeoA"/>
    <property type="match status" value="1"/>
</dbReference>
<dbReference type="EMBL" id="JBHULZ010000041">
    <property type="protein sequence ID" value="MFD2697996.1"/>
    <property type="molecule type" value="Genomic_DNA"/>
</dbReference>
<organism evidence="15 16">
    <name type="scientific">Mesonia sediminis</name>
    <dbReference type="NCBI Taxonomy" id="1703946"/>
    <lineage>
        <taxon>Bacteria</taxon>
        <taxon>Pseudomonadati</taxon>
        <taxon>Bacteroidota</taxon>
        <taxon>Flavobacteriia</taxon>
        <taxon>Flavobacteriales</taxon>
        <taxon>Flavobacteriaceae</taxon>
        <taxon>Mesonia</taxon>
    </lineage>
</organism>
<evidence type="ECO:0000256" key="3">
    <source>
        <dbReference type="ARBA" id="ARBA00011738"/>
    </source>
</evidence>
<evidence type="ECO:0000256" key="7">
    <source>
        <dbReference type="ARBA" id="ARBA00023015"/>
    </source>
</evidence>
<evidence type="ECO:0000256" key="1">
    <source>
        <dbReference type="ARBA" id="ARBA00004496"/>
    </source>
</evidence>
<comment type="subunit">
    <text evidence="3">Homodimer.</text>
</comment>
<dbReference type="RefSeq" id="WP_379046832.1">
    <property type="nucleotide sequence ID" value="NZ_JBHULZ010000041.1"/>
</dbReference>
<evidence type="ECO:0000256" key="2">
    <source>
        <dbReference type="ARBA" id="ARBA00007871"/>
    </source>
</evidence>
<dbReference type="Gene3D" id="1.10.10.10">
    <property type="entry name" value="Winged helix-like DNA-binding domain superfamily/Winged helix DNA-binding domain"/>
    <property type="match status" value="1"/>
</dbReference>
<keyword evidence="5" id="KW-0963">Cytoplasm</keyword>
<proteinExistence type="inferred from homology"/>
<evidence type="ECO:0000256" key="6">
    <source>
        <dbReference type="ARBA" id="ARBA00022491"/>
    </source>
</evidence>
<dbReference type="PANTHER" id="PTHR33238">
    <property type="entry name" value="IRON (METAL) DEPENDENT REPRESSOR, DTXR FAMILY"/>
    <property type="match status" value="1"/>
</dbReference>
<comment type="similarity">
    <text evidence="2">Belongs to the DtxR/MntR family.</text>
</comment>
<dbReference type="Pfam" id="PF01325">
    <property type="entry name" value="Fe_dep_repress"/>
    <property type="match status" value="1"/>
</dbReference>
<keyword evidence="16" id="KW-1185">Reference proteome</keyword>
<evidence type="ECO:0000256" key="4">
    <source>
        <dbReference type="ARBA" id="ARBA00022386"/>
    </source>
</evidence>
<dbReference type="Proteomes" id="UP001597357">
    <property type="component" value="Unassembled WGS sequence"/>
</dbReference>
<dbReference type="InterPro" id="IPR050536">
    <property type="entry name" value="DtxR_MntR_Metal-Reg"/>
</dbReference>
<dbReference type="InterPro" id="IPR007167">
    <property type="entry name" value="Fe-transptr_FeoA-like"/>
</dbReference>
<keyword evidence="11" id="KW-0464">Manganese</keyword>
<dbReference type="SUPFAM" id="SSF47979">
    <property type="entry name" value="Iron-dependent repressor protein, dimerization domain"/>
    <property type="match status" value="1"/>
</dbReference>
<dbReference type="InterPro" id="IPR036421">
    <property type="entry name" value="Fe_dep_repressor_sf"/>
</dbReference>
<feature type="domain" description="HTH dtxR-type" evidence="14">
    <location>
        <begin position="1"/>
        <end position="64"/>
    </location>
</feature>
<dbReference type="SMART" id="SM00529">
    <property type="entry name" value="HTH_DTXR"/>
    <property type="match status" value="1"/>
</dbReference>
<dbReference type="Gene3D" id="1.10.60.10">
    <property type="entry name" value="Iron dependent repressor, metal binding and dimerisation domain"/>
    <property type="match status" value="1"/>
</dbReference>
<dbReference type="Gene3D" id="2.30.30.90">
    <property type="match status" value="1"/>
</dbReference>
<evidence type="ECO:0000313" key="15">
    <source>
        <dbReference type="EMBL" id="MFD2697996.1"/>
    </source>
</evidence>
<keyword evidence="10" id="KW-0804">Transcription</keyword>
<comment type="subcellular location">
    <subcellularLocation>
        <location evidence="1">Cytoplasm</location>
    </subcellularLocation>
</comment>
<dbReference type="SMART" id="SM00899">
    <property type="entry name" value="FeoA"/>
    <property type="match status" value="1"/>
</dbReference>
<evidence type="ECO:0000256" key="11">
    <source>
        <dbReference type="ARBA" id="ARBA00023211"/>
    </source>
</evidence>
<dbReference type="InterPro" id="IPR038157">
    <property type="entry name" value="FeoA_core_dom"/>
</dbReference>
<comment type="caution">
    <text evidence="15">The sequence shown here is derived from an EMBL/GenBank/DDBJ whole genome shotgun (WGS) entry which is preliminary data.</text>
</comment>
<dbReference type="PANTHER" id="PTHR33238:SF11">
    <property type="entry name" value="TRANSCRIPTIONAL REGULATOR MNTR"/>
    <property type="match status" value="1"/>
</dbReference>
<dbReference type="InterPro" id="IPR036390">
    <property type="entry name" value="WH_DNA-bd_sf"/>
</dbReference>
<keyword evidence="9" id="KW-0010">Activator</keyword>
<keyword evidence="8" id="KW-0238">DNA-binding</keyword>